<sequence>MRFTLPAALAVGVSTLIAGPTPAAASPPAEQLVWRSCPDEDLAKAGAQCAEVTVPLDYSAPGGRTVKIAISRIKATAGPKRGILLGNPGGPGGAGLGYLLSLRPALGAVADQYDLIGFDPRFLGESQPISCGTPPPPGQPGVRTNPRKDFDSAIESARDLAERCHETNAALLPHASTRNAARDMDAIRAALGAGKLSYFGTSYGADLGAVFTQMFPARADRIVIDSSTDPAASQYELFQRTGRPLERAMDEWAAWVAGHHSTYRLGRTATEVRDTVWRVLKHAGHTPIPVDGNRISAHVVRLMLKQSLHNQEHNPALAALVRDLVAADAGTLTKPGPELAAMLGLLTSPELEASLVGGALFMCGDGGWPAGGWPKNPRTYWHNMQRSRAAEPVFGPYVNGMIAPCAFWKSTPREGGTAIGNNVPVLMLHALRDNNVTYDGALALHRRLAGSRMVTADIRSHGVYGRGAEGLTAVPCADEAVNDYLRGGALPTGDITC</sequence>
<feature type="signal peptide" evidence="4">
    <location>
        <begin position="1"/>
        <end position="25"/>
    </location>
</feature>
<dbReference type="SUPFAM" id="SSF53474">
    <property type="entry name" value="alpha/beta-Hydrolases"/>
    <property type="match status" value="1"/>
</dbReference>
<dbReference type="InterPro" id="IPR000073">
    <property type="entry name" value="AB_hydrolase_1"/>
</dbReference>
<feature type="chain" id="PRO_5006035924" evidence="4">
    <location>
        <begin position="26"/>
        <end position="497"/>
    </location>
</feature>
<keyword evidence="3 7" id="KW-0378">Hydrolase</keyword>
<evidence type="ECO:0000256" key="1">
    <source>
        <dbReference type="ARBA" id="ARBA00010088"/>
    </source>
</evidence>
<evidence type="ECO:0000256" key="2">
    <source>
        <dbReference type="ARBA" id="ARBA00022729"/>
    </source>
</evidence>
<evidence type="ECO:0000256" key="4">
    <source>
        <dbReference type="SAM" id="SignalP"/>
    </source>
</evidence>
<dbReference type="Pfam" id="PF08386">
    <property type="entry name" value="Abhydrolase_4"/>
    <property type="match status" value="1"/>
</dbReference>
<dbReference type="InterPro" id="IPR051601">
    <property type="entry name" value="Serine_prot/Carboxylest_S33"/>
</dbReference>
<evidence type="ECO:0000313" key="7">
    <source>
        <dbReference type="EMBL" id="ALG11897.1"/>
    </source>
</evidence>
<organism evidence="7 8">
    <name type="scientific">Kibdelosporangium phytohabitans</name>
    <dbReference type="NCBI Taxonomy" id="860235"/>
    <lineage>
        <taxon>Bacteria</taxon>
        <taxon>Bacillati</taxon>
        <taxon>Actinomycetota</taxon>
        <taxon>Actinomycetes</taxon>
        <taxon>Pseudonocardiales</taxon>
        <taxon>Pseudonocardiaceae</taxon>
        <taxon>Kibdelosporangium</taxon>
    </lineage>
</organism>
<dbReference type="InterPro" id="IPR029058">
    <property type="entry name" value="AB_hydrolase_fold"/>
</dbReference>
<protein>
    <submittedName>
        <fullName evidence="7">Hydrolase</fullName>
    </submittedName>
</protein>
<reference evidence="7 8" key="1">
    <citation type="submission" date="2015-07" db="EMBL/GenBank/DDBJ databases">
        <title>Genome sequencing of Kibdelosporangium phytohabitans.</title>
        <authorList>
            <person name="Qin S."/>
            <person name="Xing K."/>
        </authorList>
    </citation>
    <scope>NUCLEOTIDE SEQUENCE [LARGE SCALE GENOMIC DNA]</scope>
    <source>
        <strain evidence="7 8">KLBMP1111</strain>
    </source>
</reference>
<dbReference type="EMBL" id="CP012752">
    <property type="protein sequence ID" value="ALG11897.1"/>
    <property type="molecule type" value="Genomic_DNA"/>
</dbReference>
<dbReference type="KEGG" id="kphy:AOZ06_38030"/>
<dbReference type="AlphaFoldDB" id="A0A0N9I7S7"/>
<dbReference type="GO" id="GO:0016787">
    <property type="term" value="F:hydrolase activity"/>
    <property type="evidence" value="ECO:0007669"/>
    <property type="project" value="UniProtKB-KW"/>
</dbReference>
<accession>A0A0N9I7S7</accession>
<keyword evidence="8" id="KW-1185">Reference proteome</keyword>
<evidence type="ECO:0000313" key="8">
    <source>
        <dbReference type="Proteomes" id="UP000063699"/>
    </source>
</evidence>
<dbReference type="Gene3D" id="3.40.50.1820">
    <property type="entry name" value="alpha/beta hydrolase"/>
    <property type="match status" value="1"/>
</dbReference>
<proteinExistence type="inferred from homology"/>
<dbReference type="Pfam" id="PF00561">
    <property type="entry name" value="Abhydrolase_1"/>
    <property type="match status" value="1"/>
</dbReference>
<dbReference type="PANTHER" id="PTHR43248:SF29">
    <property type="entry name" value="TRIPEPTIDYL AMINOPEPTIDASE"/>
    <property type="match status" value="1"/>
</dbReference>
<evidence type="ECO:0000256" key="3">
    <source>
        <dbReference type="ARBA" id="ARBA00022801"/>
    </source>
</evidence>
<evidence type="ECO:0000259" key="6">
    <source>
        <dbReference type="Pfam" id="PF08386"/>
    </source>
</evidence>
<comment type="similarity">
    <text evidence="1">Belongs to the peptidase S33 family.</text>
</comment>
<feature type="domain" description="AB hydrolase-1" evidence="5">
    <location>
        <begin position="105"/>
        <end position="261"/>
    </location>
</feature>
<gene>
    <name evidence="7" type="ORF">AOZ06_38030</name>
</gene>
<keyword evidence="2 4" id="KW-0732">Signal</keyword>
<dbReference type="OrthoDB" id="4447445at2"/>
<dbReference type="Proteomes" id="UP000063699">
    <property type="component" value="Chromosome"/>
</dbReference>
<evidence type="ECO:0000259" key="5">
    <source>
        <dbReference type="Pfam" id="PF00561"/>
    </source>
</evidence>
<feature type="domain" description="Peptidase S33 tripeptidyl aminopeptidase-like C-terminal" evidence="6">
    <location>
        <begin position="392"/>
        <end position="497"/>
    </location>
</feature>
<name>A0A0N9I7S7_9PSEU</name>
<dbReference type="PANTHER" id="PTHR43248">
    <property type="entry name" value="2-SUCCINYL-6-HYDROXY-2,4-CYCLOHEXADIENE-1-CARBOXYLATE SYNTHASE"/>
    <property type="match status" value="1"/>
</dbReference>
<dbReference type="STRING" id="860235.AOZ06_38030"/>
<dbReference type="RefSeq" id="WP_054293793.1">
    <property type="nucleotide sequence ID" value="NZ_CP012752.1"/>
</dbReference>
<dbReference type="InterPro" id="IPR013595">
    <property type="entry name" value="Pept_S33_TAP-like_C"/>
</dbReference>